<organism evidence="1 2">
    <name type="scientific">Sphingobacterium pedocola</name>
    <dbReference type="NCBI Taxonomy" id="2082722"/>
    <lineage>
        <taxon>Bacteria</taxon>
        <taxon>Pseudomonadati</taxon>
        <taxon>Bacteroidota</taxon>
        <taxon>Sphingobacteriia</taxon>
        <taxon>Sphingobacteriales</taxon>
        <taxon>Sphingobacteriaceae</taxon>
        <taxon>Sphingobacterium</taxon>
    </lineage>
</organism>
<accession>A0ABR9T2K0</accession>
<sequence>MVYFLYTHLIYITNSIKFMKTLKPLFLFAFFLSFTALFFGSCSDKDDTPGNDRSTITYKLIGSSDVNITTIVYYDGSSSPITKTGDFGSAWTSEEITADDLRIIISANGTGTSDASTLKAQIIKNGEVVKENNVSTGKILQTTLSLR</sequence>
<evidence type="ECO:0008006" key="3">
    <source>
        <dbReference type="Google" id="ProtNLM"/>
    </source>
</evidence>
<evidence type="ECO:0000313" key="2">
    <source>
        <dbReference type="Proteomes" id="UP000618319"/>
    </source>
</evidence>
<dbReference type="InterPro" id="IPR038468">
    <property type="entry name" value="MmpS_C"/>
</dbReference>
<protein>
    <recommendedName>
        <fullName evidence="3">BACON domain-containing protein</fullName>
    </recommendedName>
</protein>
<comment type="caution">
    <text evidence="1">The sequence shown here is derived from an EMBL/GenBank/DDBJ whole genome shotgun (WGS) entry which is preliminary data.</text>
</comment>
<evidence type="ECO:0000313" key="1">
    <source>
        <dbReference type="EMBL" id="MBE8719247.1"/>
    </source>
</evidence>
<name>A0ABR9T2K0_9SPHI</name>
<gene>
    <name evidence="1" type="ORF">C4F40_00700</name>
</gene>
<dbReference type="Gene3D" id="2.60.40.2880">
    <property type="entry name" value="MmpS1-5, C-terminal soluble domain"/>
    <property type="match status" value="1"/>
</dbReference>
<reference evidence="1 2" key="1">
    <citation type="submission" date="2018-02" db="EMBL/GenBank/DDBJ databases">
        <title>Sphingobacterium KA21.</title>
        <authorList>
            <person name="Vasarhelyi B.M."/>
            <person name="Deshmukh S."/>
            <person name="Balint B."/>
            <person name="Kukolya J."/>
        </authorList>
    </citation>
    <scope>NUCLEOTIDE SEQUENCE [LARGE SCALE GENOMIC DNA]</scope>
    <source>
        <strain evidence="1 2">Ka21</strain>
    </source>
</reference>
<proteinExistence type="predicted"/>
<dbReference type="Proteomes" id="UP000618319">
    <property type="component" value="Unassembled WGS sequence"/>
</dbReference>
<keyword evidence="2" id="KW-1185">Reference proteome</keyword>
<dbReference type="EMBL" id="PSKQ01000007">
    <property type="protein sequence ID" value="MBE8719247.1"/>
    <property type="molecule type" value="Genomic_DNA"/>
</dbReference>